<gene>
    <name evidence="1" type="ORF">METZ01_LOCUS13755</name>
</gene>
<dbReference type="EMBL" id="UINC01000772">
    <property type="protein sequence ID" value="SUZ60901.1"/>
    <property type="molecule type" value="Genomic_DNA"/>
</dbReference>
<dbReference type="InterPro" id="IPR011008">
    <property type="entry name" value="Dimeric_a/b-barrel"/>
</dbReference>
<dbReference type="AlphaFoldDB" id="A0A381P1W6"/>
<evidence type="ECO:0008006" key="2">
    <source>
        <dbReference type="Google" id="ProtNLM"/>
    </source>
</evidence>
<sequence>MYGTIFNLNVKPGHEQDLLEVLNGNTPKGGVAWFLMKPDDDNADLIGVAVFESKEAHIANANSPEQNESFKKLMEHLDSEPTWTDGEYIAS</sequence>
<dbReference type="Gene3D" id="3.30.70.100">
    <property type="match status" value="1"/>
</dbReference>
<evidence type="ECO:0000313" key="1">
    <source>
        <dbReference type="EMBL" id="SUZ60901.1"/>
    </source>
</evidence>
<dbReference type="SUPFAM" id="SSF54909">
    <property type="entry name" value="Dimeric alpha+beta barrel"/>
    <property type="match status" value="1"/>
</dbReference>
<protein>
    <recommendedName>
        <fullName evidence="2">ABM domain-containing protein</fullName>
    </recommendedName>
</protein>
<feature type="non-terminal residue" evidence="1">
    <location>
        <position position="91"/>
    </location>
</feature>
<organism evidence="1">
    <name type="scientific">marine metagenome</name>
    <dbReference type="NCBI Taxonomy" id="408172"/>
    <lineage>
        <taxon>unclassified sequences</taxon>
        <taxon>metagenomes</taxon>
        <taxon>ecological metagenomes</taxon>
    </lineage>
</organism>
<proteinExistence type="predicted"/>
<name>A0A381P1W6_9ZZZZ</name>
<reference evidence="1" key="1">
    <citation type="submission" date="2018-05" db="EMBL/GenBank/DDBJ databases">
        <authorList>
            <person name="Lanie J.A."/>
            <person name="Ng W.-L."/>
            <person name="Kazmierczak K.M."/>
            <person name="Andrzejewski T.M."/>
            <person name="Davidsen T.M."/>
            <person name="Wayne K.J."/>
            <person name="Tettelin H."/>
            <person name="Glass J.I."/>
            <person name="Rusch D."/>
            <person name="Podicherti R."/>
            <person name="Tsui H.-C.T."/>
            <person name="Winkler M.E."/>
        </authorList>
    </citation>
    <scope>NUCLEOTIDE SEQUENCE</scope>
</reference>
<accession>A0A381P1W6</accession>